<evidence type="ECO:0000256" key="1">
    <source>
        <dbReference type="SAM" id="Coils"/>
    </source>
</evidence>
<sequence length="362" mass="42616">MTEEGLSPNSDWILVEKEGNDFEKLETNSDNIQKNFEEEEERNVNLKRKNNFLENELMEMDKKIQKINSDHKNEIEEIKQNFQKLIEENNKQLKAENIEKINYLEEKIKKTDDLFKNKFDDLIKLNNLTSNKCVVDFIKIKNKWSEIEYIWKCCTNKCITTIKPIGKCIEVNGFGNIIYDENIKYINCLEGEDYCDEDISILAEHSYNKPINSLNYSLYYFENNCKIERKLDKDVYEMSIGLKNLNNKNKYIEYSADEATLYNEKGHYFELPAYFNDNDIFGCGLVYPPTNKLNEGEFPYVFITQNGKQLGKGLLLNDNFDSYKPGVLLKCCSTETNFGNDLESKPFKYDISKHLVLKEFYN</sequence>
<protein>
    <submittedName>
        <fullName evidence="2">Uncharacterized protein</fullName>
    </submittedName>
</protein>
<dbReference type="Proteomes" id="UP000580250">
    <property type="component" value="Unassembled WGS sequence"/>
</dbReference>
<organism evidence="2 3">
    <name type="scientific">Meloidogyne enterolobii</name>
    <name type="common">Root-knot nematode worm</name>
    <name type="synonym">Meloidogyne mayaguensis</name>
    <dbReference type="NCBI Taxonomy" id="390850"/>
    <lineage>
        <taxon>Eukaryota</taxon>
        <taxon>Metazoa</taxon>
        <taxon>Ecdysozoa</taxon>
        <taxon>Nematoda</taxon>
        <taxon>Chromadorea</taxon>
        <taxon>Rhabditida</taxon>
        <taxon>Tylenchina</taxon>
        <taxon>Tylenchomorpha</taxon>
        <taxon>Tylenchoidea</taxon>
        <taxon>Meloidogynidae</taxon>
        <taxon>Meloidogyninae</taxon>
        <taxon>Meloidogyne</taxon>
    </lineage>
</organism>
<dbReference type="OrthoDB" id="445357at2759"/>
<comment type="caution">
    <text evidence="2">The sequence shown here is derived from an EMBL/GenBank/DDBJ whole genome shotgun (WGS) entry which is preliminary data.</text>
</comment>
<dbReference type="AlphaFoldDB" id="A0A6V7XNL0"/>
<evidence type="ECO:0000313" key="3">
    <source>
        <dbReference type="Proteomes" id="UP000580250"/>
    </source>
</evidence>
<name>A0A6V7XNL0_MELEN</name>
<evidence type="ECO:0000313" key="2">
    <source>
        <dbReference type="EMBL" id="CAD2200909.1"/>
    </source>
</evidence>
<dbReference type="EMBL" id="CAJEWN010001922">
    <property type="protein sequence ID" value="CAD2200909.1"/>
    <property type="molecule type" value="Genomic_DNA"/>
</dbReference>
<gene>
    <name evidence="2" type="ORF">MENT_LOCUS54415</name>
</gene>
<accession>A0A6V7XNL0</accession>
<reference evidence="2 3" key="1">
    <citation type="submission" date="2020-08" db="EMBL/GenBank/DDBJ databases">
        <authorList>
            <person name="Koutsovoulos G."/>
            <person name="Danchin GJ E."/>
        </authorList>
    </citation>
    <scope>NUCLEOTIDE SEQUENCE [LARGE SCALE GENOMIC DNA]</scope>
</reference>
<dbReference type="Gene3D" id="2.60.120.920">
    <property type="match status" value="1"/>
</dbReference>
<proteinExistence type="predicted"/>
<keyword evidence="1" id="KW-0175">Coiled coil</keyword>
<feature type="coiled-coil region" evidence="1">
    <location>
        <begin position="15"/>
        <end position="106"/>
    </location>
</feature>
<dbReference type="InterPro" id="IPR043136">
    <property type="entry name" value="B30.2/SPRY_sf"/>
</dbReference>